<proteinExistence type="predicted"/>
<dbReference type="RefSeq" id="WP_090002514.1">
    <property type="nucleotide sequence ID" value="NZ_FOBV01000025.1"/>
</dbReference>
<keyword evidence="1" id="KW-0812">Transmembrane</keyword>
<name>A0A1H8DZS7_9FLAO</name>
<gene>
    <name evidence="2" type="ORF">SAMN05421856_1253</name>
</gene>
<accession>A0A1H8DZS7</accession>
<dbReference type="OrthoDB" id="1254494at2"/>
<protein>
    <submittedName>
        <fullName evidence="2">Uncharacterized protein</fullName>
    </submittedName>
</protein>
<feature type="transmembrane region" description="Helical" evidence="1">
    <location>
        <begin position="9"/>
        <end position="30"/>
    </location>
</feature>
<dbReference type="EMBL" id="FOBV01000025">
    <property type="protein sequence ID" value="SEN12703.1"/>
    <property type="molecule type" value="Genomic_DNA"/>
</dbReference>
<keyword evidence="1" id="KW-1133">Transmembrane helix</keyword>
<dbReference type="STRING" id="295069.SAMN05421856_1253"/>
<dbReference type="Proteomes" id="UP000199450">
    <property type="component" value="Unassembled WGS sequence"/>
</dbReference>
<keyword evidence="3" id="KW-1185">Reference proteome</keyword>
<dbReference type="AlphaFoldDB" id="A0A1H8DZS7"/>
<reference evidence="3" key="1">
    <citation type="submission" date="2016-10" db="EMBL/GenBank/DDBJ databases">
        <authorList>
            <person name="Varghese N."/>
            <person name="Submissions S."/>
        </authorList>
    </citation>
    <scope>NUCLEOTIDE SEQUENCE [LARGE SCALE GENOMIC DNA]</scope>
    <source>
        <strain evidence="3">DSM 17453</strain>
    </source>
</reference>
<evidence type="ECO:0000313" key="3">
    <source>
        <dbReference type="Proteomes" id="UP000199450"/>
    </source>
</evidence>
<keyword evidence="1" id="KW-0472">Membrane</keyword>
<evidence type="ECO:0000313" key="2">
    <source>
        <dbReference type="EMBL" id="SEN12703.1"/>
    </source>
</evidence>
<evidence type="ECO:0000256" key="1">
    <source>
        <dbReference type="SAM" id="Phobius"/>
    </source>
</evidence>
<sequence>MKTIIDKYFHLICIGMGIIIISIIMINGYFNNKKILKAPKYTIALIISDWHHKNTNGIGVDYEYFVNKKRFLSTINLDLKKNDKYLLIFDSLQPKNNTLLETYKVDKIFNAPDNGWLLSELPIKVDTVKIKNTVLGN</sequence>
<organism evidence="2 3">
    <name type="scientific">Chryseobacterium taichungense</name>
    <dbReference type="NCBI Taxonomy" id="295069"/>
    <lineage>
        <taxon>Bacteria</taxon>
        <taxon>Pseudomonadati</taxon>
        <taxon>Bacteroidota</taxon>
        <taxon>Flavobacteriia</taxon>
        <taxon>Flavobacteriales</taxon>
        <taxon>Weeksellaceae</taxon>
        <taxon>Chryseobacterium group</taxon>
        <taxon>Chryseobacterium</taxon>
    </lineage>
</organism>